<keyword evidence="2" id="KW-0732">Signal</keyword>
<reference evidence="4" key="1">
    <citation type="submission" date="2020-02" db="EMBL/GenBank/DDBJ databases">
        <authorList>
            <person name="Meier V. D."/>
        </authorList>
    </citation>
    <scope>NUCLEOTIDE SEQUENCE</scope>
    <source>
        <strain evidence="4">AVDCRST_MAG93</strain>
    </source>
</reference>
<evidence type="ECO:0000259" key="3">
    <source>
        <dbReference type="Pfam" id="PF22148"/>
    </source>
</evidence>
<evidence type="ECO:0000256" key="1">
    <source>
        <dbReference type="SAM" id="MobiDB-lite"/>
    </source>
</evidence>
<name>A0A6J4M7X3_9CHLR</name>
<feature type="signal peptide" evidence="2">
    <location>
        <begin position="1"/>
        <end position="27"/>
    </location>
</feature>
<dbReference type="AlphaFoldDB" id="A0A6J4M7X3"/>
<feature type="domain" description="Fervidolysin-like N-terminal prodomain" evidence="3">
    <location>
        <begin position="25"/>
        <end position="102"/>
    </location>
</feature>
<sequence>MYRWLQIIVCVATIVMAGGMAVPTVVAQGDPEDTFVAGEIVVQLVNAADLQAVARRFALTPTPLDQFGSRPIYRFRISDGATPPAKAAAVEGDPRVLAAEPNYLGQTPEGRAKSSWAGGGDG</sequence>
<organism evidence="4">
    <name type="scientific">uncultured Chloroflexia bacterium</name>
    <dbReference type="NCBI Taxonomy" id="1672391"/>
    <lineage>
        <taxon>Bacteria</taxon>
        <taxon>Bacillati</taxon>
        <taxon>Chloroflexota</taxon>
        <taxon>Chloroflexia</taxon>
        <taxon>environmental samples</taxon>
    </lineage>
</organism>
<accession>A0A6J4M7X3</accession>
<evidence type="ECO:0000313" key="4">
    <source>
        <dbReference type="EMBL" id="CAA9350681.1"/>
    </source>
</evidence>
<proteinExistence type="predicted"/>
<dbReference type="InterPro" id="IPR054399">
    <property type="entry name" value="Fervidolysin-like_N_prodom"/>
</dbReference>
<gene>
    <name evidence="4" type="ORF">AVDCRST_MAG93-7104</name>
</gene>
<protein>
    <recommendedName>
        <fullName evidence="3">Fervidolysin-like N-terminal prodomain domain-containing protein</fullName>
    </recommendedName>
</protein>
<dbReference type="Pfam" id="PF22148">
    <property type="entry name" value="Fervidolysin_NPro-like"/>
    <property type="match status" value="1"/>
</dbReference>
<feature type="region of interest" description="Disordered" evidence="1">
    <location>
        <begin position="101"/>
        <end position="122"/>
    </location>
</feature>
<feature type="chain" id="PRO_5026689444" description="Fervidolysin-like N-terminal prodomain domain-containing protein" evidence="2">
    <location>
        <begin position="28"/>
        <end position="122"/>
    </location>
</feature>
<evidence type="ECO:0000256" key="2">
    <source>
        <dbReference type="SAM" id="SignalP"/>
    </source>
</evidence>
<feature type="non-terminal residue" evidence="4">
    <location>
        <position position="122"/>
    </location>
</feature>
<dbReference type="EMBL" id="CADCTR010002400">
    <property type="protein sequence ID" value="CAA9350681.1"/>
    <property type="molecule type" value="Genomic_DNA"/>
</dbReference>